<protein>
    <recommendedName>
        <fullName evidence="2">Phytase-like domain-containing protein</fullName>
    </recommendedName>
</protein>
<keyword evidence="1" id="KW-0732">Signal</keyword>
<gene>
    <name evidence="3" type="ORF">SHM7688_01073</name>
</gene>
<evidence type="ECO:0000313" key="4">
    <source>
        <dbReference type="Proteomes" id="UP000054823"/>
    </source>
</evidence>
<feature type="signal peptide" evidence="1">
    <location>
        <begin position="1"/>
        <end position="25"/>
    </location>
</feature>
<dbReference type="STRING" id="321267.SHM7688_01073"/>
<organism evidence="3 4">
    <name type="scientific">Shimia marina</name>
    <dbReference type="NCBI Taxonomy" id="321267"/>
    <lineage>
        <taxon>Bacteria</taxon>
        <taxon>Pseudomonadati</taxon>
        <taxon>Pseudomonadota</taxon>
        <taxon>Alphaproteobacteria</taxon>
        <taxon>Rhodobacterales</taxon>
        <taxon>Roseobacteraceae</taxon>
    </lineage>
</organism>
<evidence type="ECO:0000256" key="1">
    <source>
        <dbReference type="SAM" id="SignalP"/>
    </source>
</evidence>
<dbReference type="Gene3D" id="2.120.10.30">
    <property type="entry name" value="TolB, C-terminal domain"/>
    <property type="match status" value="1"/>
</dbReference>
<feature type="chain" id="PRO_5006061691" description="Phytase-like domain-containing protein" evidence="1">
    <location>
        <begin position="26"/>
        <end position="301"/>
    </location>
</feature>
<evidence type="ECO:0000313" key="3">
    <source>
        <dbReference type="EMBL" id="CUH51634.1"/>
    </source>
</evidence>
<proteinExistence type="predicted"/>
<dbReference type="RefSeq" id="WP_058238915.1">
    <property type="nucleotide sequence ID" value="NZ_CYPW01000006.1"/>
</dbReference>
<dbReference type="AlphaFoldDB" id="A0A0P1EMX6"/>
<name>A0A0P1EMX6_9RHOB</name>
<dbReference type="InterPro" id="IPR014567">
    <property type="entry name" value="UCP031900"/>
</dbReference>
<evidence type="ECO:0000259" key="2">
    <source>
        <dbReference type="Pfam" id="PF13449"/>
    </source>
</evidence>
<dbReference type="InterPro" id="IPR027372">
    <property type="entry name" value="Phytase-like_dom"/>
</dbReference>
<dbReference type="EMBL" id="CYPW01000006">
    <property type="protein sequence ID" value="CUH51634.1"/>
    <property type="molecule type" value="Genomic_DNA"/>
</dbReference>
<dbReference type="Pfam" id="PF13449">
    <property type="entry name" value="Phytase-like"/>
    <property type="match status" value="1"/>
</dbReference>
<keyword evidence="4" id="KW-1185">Reference proteome</keyword>
<feature type="domain" description="Phytase-like" evidence="2">
    <location>
        <begin position="47"/>
        <end position="286"/>
    </location>
</feature>
<dbReference type="OrthoDB" id="9798693at2"/>
<reference evidence="3 4" key="1">
    <citation type="submission" date="2015-09" db="EMBL/GenBank/DDBJ databases">
        <authorList>
            <consortium name="Swine Surveillance"/>
        </authorList>
    </citation>
    <scope>NUCLEOTIDE SEQUENCE [LARGE SCALE GENOMIC DNA]</scope>
    <source>
        <strain evidence="3 4">CECT 7688</strain>
    </source>
</reference>
<sequence>MRQRIAISVGVGLAALALHALWANATPSSRQAATHLASYRWQIPEGWFGGFSGLIISEDGTNLLAVSDRGQFVQAALLREDSQISDVTNVRRAQVLRKNGQFAPRPIGRDTEGLALMPNGAIMVSFEGQHRLERFAQPGAIPRAVAWHADFDQMPKNAGFEAIATAADGTVYAMPEAPIGAEDVIQVFALKGGAWRKAFTLNRDKQFQPVGADIGPDGRLYILERGFNGFGFRTRARSFDISGTQASDEKLLFQKGIGRHDNLEGLSVWRDDQARIRLTMISDDNFRLIQRTEIVEYIIDP</sequence>
<dbReference type="PIRSF" id="PIRSF031900">
    <property type="entry name" value="UCP031900"/>
    <property type="match status" value="1"/>
</dbReference>
<dbReference type="SUPFAM" id="SSF101898">
    <property type="entry name" value="NHL repeat"/>
    <property type="match status" value="1"/>
</dbReference>
<dbReference type="Proteomes" id="UP000054823">
    <property type="component" value="Unassembled WGS sequence"/>
</dbReference>
<accession>A0A0P1EMX6</accession>
<dbReference type="InterPro" id="IPR011042">
    <property type="entry name" value="6-blade_b-propeller_TolB-like"/>
</dbReference>